<comment type="cofactor">
    <cofactor evidence="1">
        <name>Zn(2+)</name>
        <dbReference type="ChEBI" id="CHEBI:29105"/>
    </cofactor>
</comment>
<name>A0A412W632_9BACT</name>
<evidence type="ECO:0000313" key="7">
    <source>
        <dbReference type="Proteomes" id="UP000283426"/>
    </source>
</evidence>
<dbReference type="RefSeq" id="WP_118108543.1">
    <property type="nucleotide sequence ID" value="NZ_JABWDG010000056.1"/>
</dbReference>
<dbReference type="PANTHER" id="PTHR46233">
    <property type="entry name" value="HYDROXYACYLGLUTATHIONE HYDROLASE GLOC"/>
    <property type="match status" value="1"/>
</dbReference>
<keyword evidence="3 6" id="KW-0378">Hydrolase</keyword>
<comment type="caution">
    <text evidence="6">The sequence shown here is derived from an EMBL/GenBank/DDBJ whole genome shotgun (WGS) entry which is preliminary data.</text>
</comment>
<keyword evidence="4" id="KW-0862">Zinc</keyword>
<dbReference type="InterPro" id="IPR001279">
    <property type="entry name" value="Metallo-B-lactamas"/>
</dbReference>
<dbReference type="Proteomes" id="UP000283426">
    <property type="component" value="Unassembled WGS sequence"/>
</dbReference>
<evidence type="ECO:0000256" key="2">
    <source>
        <dbReference type="ARBA" id="ARBA00022723"/>
    </source>
</evidence>
<dbReference type="EMBL" id="QRYW01000051">
    <property type="protein sequence ID" value="RGV19363.1"/>
    <property type="molecule type" value="Genomic_DNA"/>
</dbReference>
<dbReference type="SMART" id="SM00849">
    <property type="entry name" value="Lactamase_B"/>
    <property type="match status" value="1"/>
</dbReference>
<evidence type="ECO:0000259" key="5">
    <source>
        <dbReference type="SMART" id="SM00849"/>
    </source>
</evidence>
<evidence type="ECO:0000256" key="3">
    <source>
        <dbReference type="ARBA" id="ARBA00022801"/>
    </source>
</evidence>
<sequence>MSLRIKTIKNNPVTSNCYIVSCSMGNSCVIIDPGSRDCVSLLTYLEREHLFPEYVILTHEHFDHIGGVDVLRKHFNIQLIASRGCSEAIGIPKCNMSVFYDGRGWGIGKADIITEEVRSLKWEKYHLDFIESPGHTLNGISISIEDVLFTGDTMIHNLKTVTKLPGGDKNQLRKTLTHLFSQFSPRVQVLPGHGEAFFFKDVEVENFI</sequence>
<dbReference type="Pfam" id="PF00753">
    <property type="entry name" value="Lactamase_B"/>
    <property type="match status" value="1"/>
</dbReference>
<gene>
    <name evidence="6" type="ORF">DWW24_18570</name>
</gene>
<dbReference type="GO" id="GO:0046872">
    <property type="term" value="F:metal ion binding"/>
    <property type="evidence" value="ECO:0007669"/>
    <property type="project" value="UniProtKB-KW"/>
</dbReference>
<reference evidence="6 7" key="1">
    <citation type="submission" date="2018-08" db="EMBL/GenBank/DDBJ databases">
        <title>A genome reference for cultivated species of the human gut microbiota.</title>
        <authorList>
            <person name="Zou Y."/>
            <person name="Xue W."/>
            <person name="Luo G."/>
        </authorList>
    </citation>
    <scope>NUCLEOTIDE SEQUENCE [LARGE SCALE GENOMIC DNA]</scope>
    <source>
        <strain evidence="6 7">AF14-6AC</strain>
    </source>
</reference>
<evidence type="ECO:0000256" key="4">
    <source>
        <dbReference type="ARBA" id="ARBA00022833"/>
    </source>
</evidence>
<dbReference type="GO" id="GO:0016787">
    <property type="term" value="F:hydrolase activity"/>
    <property type="evidence" value="ECO:0007669"/>
    <property type="project" value="UniProtKB-KW"/>
</dbReference>
<feature type="domain" description="Metallo-beta-lactamase" evidence="5">
    <location>
        <begin position="14"/>
        <end position="193"/>
    </location>
</feature>
<dbReference type="Gene3D" id="3.60.15.10">
    <property type="entry name" value="Ribonuclease Z/Hydroxyacylglutathione hydrolase-like"/>
    <property type="match status" value="1"/>
</dbReference>
<evidence type="ECO:0000256" key="1">
    <source>
        <dbReference type="ARBA" id="ARBA00001947"/>
    </source>
</evidence>
<accession>A0A412W632</accession>
<dbReference type="AlphaFoldDB" id="A0A412W632"/>
<proteinExistence type="predicted"/>
<keyword evidence="2" id="KW-0479">Metal-binding</keyword>
<dbReference type="InterPro" id="IPR051453">
    <property type="entry name" value="MBL_Glyoxalase_II"/>
</dbReference>
<protein>
    <submittedName>
        <fullName evidence="6">MBL fold metallo-hydrolase</fullName>
    </submittedName>
</protein>
<evidence type="ECO:0000313" key="6">
    <source>
        <dbReference type="EMBL" id="RGV19363.1"/>
    </source>
</evidence>
<dbReference type="InterPro" id="IPR036866">
    <property type="entry name" value="RibonucZ/Hydroxyglut_hydro"/>
</dbReference>
<dbReference type="CDD" id="cd06262">
    <property type="entry name" value="metallo-hydrolase-like_MBL-fold"/>
    <property type="match status" value="1"/>
</dbReference>
<dbReference type="SUPFAM" id="SSF56281">
    <property type="entry name" value="Metallo-hydrolase/oxidoreductase"/>
    <property type="match status" value="1"/>
</dbReference>
<dbReference type="PANTHER" id="PTHR46233:SF3">
    <property type="entry name" value="HYDROXYACYLGLUTATHIONE HYDROLASE GLOC"/>
    <property type="match status" value="1"/>
</dbReference>
<organism evidence="6 7">
    <name type="scientific">Odoribacter splanchnicus</name>
    <dbReference type="NCBI Taxonomy" id="28118"/>
    <lineage>
        <taxon>Bacteria</taxon>
        <taxon>Pseudomonadati</taxon>
        <taxon>Bacteroidota</taxon>
        <taxon>Bacteroidia</taxon>
        <taxon>Bacteroidales</taxon>
        <taxon>Odoribacteraceae</taxon>
        <taxon>Odoribacter</taxon>
    </lineage>
</organism>